<dbReference type="Proteomes" id="UP000191931">
    <property type="component" value="Unassembled WGS sequence"/>
</dbReference>
<evidence type="ECO:0000313" key="1">
    <source>
        <dbReference type="EMBL" id="SLM28358.1"/>
    </source>
</evidence>
<dbReference type="EMBL" id="FWEV01000037">
    <property type="protein sequence ID" value="SLM28358.1"/>
    <property type="molecule type" value="Genomic_DNA"/>
</dbReference>
<protein>
    <submittedName>
        <fullName evidence="1">Pheromone shutdown protein TraB</fullName>
    </submittedName>
</protein>
<sequence>MKSIDEQILRVTKEIVVKFIEMGRLSPSSIHESFRDIYATVSETVKSNESASSQMTQEEPK</sequence>
<evidence type="ECO:0000313" key="2">
    <source>
        <dbReference type="Proteomes" id="UP000191931"/>
    </source>
</evidence>
<reference evidence="1 2" key="1">
    <citation type="submission" date="2017-03" db="EMBL/GenBank/DDBJ databases">
        <authorList>
            <person name="Afonso C.L."/>
            <person name="Miller P.J."/>
            <person name="Scott M.A."/>
            <person name="Spackman E."/>
            <person name="Goraichik I."/>
            <person name="Dimitrov K.M."/>
            <person name="Suarez D.L."/>
            <person name="Swayne D.E."/>
        </authorList>
    </citation>
    <scope>NUCLEOTIDE SEQUENCE [LARGE SCALE GENOMIC DNA]</scope>
    <source>
        <strain evidence="1">PRJEB14757</strain>
    </source>
</reference>
<dbReference type="RefSeq" id="WP_080804692.1">
    <property type="nucleotide sequence ID" value="NZ_LT828548.1"/>
</dbReference>
<accession>A0A1W1H7K9</accession>
<dbReference type="STRING" id="1246637.MTBBW1_1310056"/>
<keyword evidence="2" id="KW-1185">Reference proteome</keyword>
<organism evidence="1 2">
    <name type="scientific">Desulfamplus magnetovallimortis</name>
    <dbReference type="NCBI Taxonomy" id="1246637"/>
    <lineage>
        <taxon>Bacteria</taxon>
        <taxon>Pseudomonadati</taxon>
        <taxon>Thermodesulfobacteriota</taxon>
        <taxon>Desulfobacteria</taxon>
        <taxon>Desulfobacterales</taxon>
        <taxon>Desulfobacteraceae</taxon>
        <taxon>Desulfamplus</taxon>
    </lineage>
</organism>
<gene>
    <name evidence="1" type="ORF">MTBBW1_1310056</name>
</gene>
<dbReference type="OrthoDB" id="9801073at2"/>
<proteinExistence type="predicted"/>
<name>A0A1W1H7K9_9BACT</name>
<dbReference type="AlphaFoldDB" id="A0A1W1H7K9"/>